<dbReference type="PANTHER" id="PTHR11662:SF399">
    <property type="entry name" value="FI19708P1-RELATED"/>
    <property type="match status" value="1"/>
</dbReference>
<protein>
    <submittedName>
        <fullName evidence="7">Sugar phosphate permease</fullName>
    </submittedName>
</protein>
<evidence type="ECO:0000313" key="7">
    <source>
        <dbReference type="EMBL" id="AGA25327.1"/>
    </source>
</evidence>
<gene>
    <name evidence="7" type="ordered locus">Sinac_0922</name>
</gene>
<dbReference type="SUPFAM" id="SSF103473">
    <property type="entry name" value="MFS general substrate transporter"/>
    <property type="match status" value="1"/>
</dbReference>
<evidence type="ECO:0000256" key="3">
    <source>
        <dbReference type="ARBA" id="ARBA00022989"/>
    </source>
</evidence>
<dbReference type="PROSITE" id="PS50850">
    <property type="entry name" value="MFS"/>
    <property type="match status" value="1"/>
</dbReference>
<dbReference type="InterPro" id="IPR050382">
    <property type="entry name" value="MFS_Na/Anion_cotransporter"/>
</dbReference>
<dbReference type="InterPro" id="IPR020846">
    <property type="entry name" value="MFS_dom"/>
</dbReference>
<dbReference type="eggNOG" id="COG2271">
    <property type="taxonomic scope" value="Bacteria"/>
</dbReference>
<keyword evidence="2 5" id="KW-0812">Transmembrane</keyword>
<dbReference type="Gene3D" id="1.20.1250.20">
    <property type="entry name" value="MFS general substrate transporter like domains"/>
    <property type="match status" value="2"/>
</dbReference>
<comment type="subcellular location">
    <subcellularLocation>
        <location evidence="1">Membrane</location>
        <topology evidence="1">Multi-pass membrane protein</topology>
    </subcellularLocation>
</comment>
<feature type="transmembrane region" description="Helical" evidence="5">
    <location>
        <begin position="341"/>
        <end position="362"/>
    </location>
</feature>
<evidence type="ECO:0000259" key="6">
    <source>
        <dbReference type="PROSITE" id="PS50850"/>
    </source>
</evidence>
<dbReference type="KEGG" id="saci:Sinac_0922"/>
<dbReference type="RefSeq" id="WP_015244505.1">
    <property type="nucleotide sequence ID" value="NC_019892.1"/>
</dbReference>
<keyword evidence="8" id="KW-1185">Reference proteome</keyword>
<feature type="transmembrane region" description="Helical" evidence="5">
    <location>
        <begin position="154"/>
        <end position="176"/>
    </location>
</feature>
<feature type="transmembrane region" description="Helical" evidence="5">
    <location>
        <begin position="245"/>
        <end position="263"/>
    </location>
</feature>
<organism evidence="7 8">
    <name type="scientific">Singulisphaera acidiphila (strain ATCC BAA-1392 / DSM 18658 / VKM B-2454 / MOB10)</name>
    <dbReference type="NCBI Taxonomy" id="886293"/>
    <lineage>
        <taxon>Bacteria</taxon>
        <taxon>Pseudomonadati</taxon>
        <taxon>Planctomycetota</taxon>
        <taxon>Planctomycetia</taxon>
        <taxon>Isosphaerales</taxon>
        <taxon>Isosphaeraceae</taxon>
        <taxon>Singulisphaera</taxon>
    </lineage>
</organism>
<feature type="transmembrane region" description="Helical" evidence="5">
    <location>
        <begin position="314"/>
        <end position="335"/>
    </location>
</feature>
<dbReference type="PANTHER" id="PTHR11662">
    <property type="entry name" value="SOLUTE CARRIER FAMILY 17"/>
    <property type="match status" value="1"/>
</dbReference>
<dbReference type="GO" id="GO:0016020">
    <property type="term" value="C:membrane"/>
    <property type="evidence" value="ECO:0007669"/>
    <property type="project" value="UniProtKB-SubCell"/>
</dbReference>
<reference evidence="7 8" key="1">
    <citation type="submission" date="2012-02" db="EMBL/GenBank/DDBJ databases">
        <title>Complete sequence of chromosome of Singulisphaera acidiphila DSM 18658.</title>
        <authorList>
            <consortium name="US DOE Joint Genome Institute (JGI-PGF)"/>
            <person name="Lucas S."/>
            <person name="Copeland A."/>
            <person name="Lapidus A."/>
            <person name="Glavina del Rio T."/>
            <person name="Dalin E."/>
            <person name="Tice H."/>
            <person name="Bruce D."/>
            <person name="Goodwin L."/>
            <person name="Pitluck S."/>
            <person name="Peters L."/>
            <person name="Ovchinnikova G."/>
            <person name="Chertkov O."/>
            <person name="Kyrpides N."/>
            <person name="Mavromatis K."/>
            <person name="Ivanova N."/>
            <person name="Brettin T."/>
            <person name="Detter J.C."/>
            <person name="Han C."/>
            <person name="Larimer F."/>
            <person name="Land M."/>
            <person name="Hauser L."/>
            <person name="Markowitz V."/>
            <person name="Cheng J.-F."/>
            <person name="Hugenholtz P."/>
            <person name="Woyke T."/>
            <person name="Wu D."/>
            <person name="Tindall B."/>
            <person name="Pomrenke H."/>
            <person name="Brambilla E."/>
            <person name="Klenk H.-P."/>
            <person name="Eisen J.A."/>
        </authorList>
    </citation>
    <scope>NUCLEOTIDE SEQUENCE [LARGE SCALE GENOMIC DNA]</scope>
    <source>
        <strain evidence="8">ATCC BAA-1392 / DSM 18658 / VKM B-2454 / MOB10</strain>
    </source>
</reference>
<dbReference type="CDD" id="cd17319">
    <property type="entry name" value="MFS_ExuT_GudP_like"/>
    <property type="match status" value="1"/>
</dbReference>
<feature type="transmembrane region" description="Helical" evidence="5">
    <location>
        <begin position="56"/>
        <end position="77"/>
    </location>
</feature>
<accession>L0D7V3</accession>
<evidence type="ECO:0000256" key="1">
    <source>
        <dbReference type="ARBA" id="ARBA00004141"/>
    </source>
</evidence>
<feature type="domain" description="Major facilitator superfamily (MFS) profile" evidence="6">
    <location>
        <begin position="27"/>
        <end position="431"/>
    </location>
</feature>
<dbReference type="InterPro" id="IPR036259">
    <property type="entry name" value="MFS_trans_sf"/>
</dbReference>
<dbReference type="InterPro" id="IPR011701">
    <property type="entry name" value="MFS"/>
</dbReference>
<proteinExistence type="predicted"/>
<name>L0D7V3_SINAD</name>
<dbReference type="HOGENOM" id="CLU_001265_5_1_0"/>
<feature type="transmembrane region" description="Helical" evidence="5">
    <location>
        <begin position="409"/>
        <end position="426"/>
    </location>
</feature>
<dbReference type="Pfam" id="PF07690">
    <property type="entry name" value="MFS_1"/>
    <property type="match status" value="1"/>
</dbReference>
<dbReference type="OrthoDB" id="6360at2"/>
<dbReference type="AlphaFoldDB" id="L0D7V3"/>
<evidence type="ECO:0000313" key="8">
    <source>
        <dbReference type="Proteomes" id="UP000010798"/>
    </source>
</evidence>
<keyword evidence="3 5" id="KW-1133">Transmembrane helix</keyword>
<sequence length="445" mass="48269">MSQAGGHDADFAAGGPVTVPSRVRYSVLIFAVCLAGITYLDRVCISLTAPHMMRDLGLSEVQMSLVFSAFVLSYAIFEIPTGWWGDRIGPRRVLTRIVIWWSSFTIATALAFNYASLVVIRFLFGAGEAGAWPNSAKAISRWFSTAERGTAQGIFFMGAHLGGGLTPMLVTALLGVMPWRSIFVLFGLIGFVWALVWWSWFRDEPVEHFAVNQAERDSIMKGRAAEDHHRLGNVPWGRLVTSRSLLALCLMYFTQTYGFYYYITWLPKYLREVRGFEGMQLGFLAGLPLLLSVLADLFGGLTTDWATRKFGLRVGRCAVGGGSLLIAGLAVLAGSRVSDPWGAATLISLGGAMANFLLGAAWSVCLDISGRHAGVVTACMNTAGQVGGVLSPIVAVYAPGWFASRSSPLWIVGGLYLLGAGCWFFVDPRRTLFDAPRSSEGEQSA</sequence>
<feature type="transmembrane region" description="Helical" evidence="5">
    <location>
        <begin position="25"/>
        <end position="44"/>
    </location>
</feature>
<dbReference type="STRING" id="886293.Sinac_0922"/>
<feature type="transmembrane region" description="Helical" evidence="5">
    <location>
        <begin position="97"/>
        <end position="124"/>
    </location>
</feature>
<evidence type="ECO:0000256" key="2">
    <source>
        <dbReference type="ARBA" id="ARBA00022692"/>
    </source>
</evidence>
<keyword evidence="4 5" id="KW-0472">Membrane</keyword>
<feature type="transmembrane region" description="Helical" evidence="5">
    <location>
        <begin position="374"/>
        <end position="397"/>
    </location>
</feature>
<dbReference type="Proteomes" id="UP000010798">
    <property type="component" value="Chromosome"/>
</dbReference>
<evidence type="ECO:0000256" key="5">
    <source>
        <dbReference type="SAM" id="Phobius"/>
    </source>
</evidence>
<dbReference type="EMBL" id="CP003364">
    <property type="protein sequence ID" value="AGA25327.1"/>
    <property type="molecule type" value="Genomic_DNA"/>
</dbReference>
<dbReference type="GO" id="GO:0022857">
    <property type="term" value="F:transmembrane transporter activity"/>
    <property type="evidence" value="ECO:0007669"/>
    <property type="project" value="InterPro"/>
</dbReference>
<feature type="transmembrane region" description="Helical" evidence="5">
    <location>
        <begin position="182"/>
        <end position="201"/>
    </location>
</feature>
<evidence type="ECO:0000256" key="4">
    <source>
        <dbReference type="ARBA" id="ARBA00023136"/>
    </source>
</evidence>